<evidence type="ECO:0000313" key="3">
    <source>
        <dbReference type="Proteomes" id="UP000024635"/>
    </source>
</evidence>
<sequence length="75" mass="8704">MWRAMTASRMFEEATRKSHSRVWKADFLSQGRGDQRCSNEDDGPRSGRPEHGLHRLRISRRPARPLPRSLDACDI</sequence>
<feature type="compositionally biased region" description="Low complexity" evidence="1">
    <location>
        <begin position="66"/>
        <end position="75"/>
    </location>
</feature>
<name>A0A016WSP2_9BILA</name>
<reference evidence="3" key="1">
    <citation type="journal article" date="2015" name="Nat. Genet.">
        <title>The genome and transcriptome of the zoonotic hookworm Ancylostoma ceylanicum identify infection-specific gene families.</title>
        <authorList>
            <person name="Schwarz E.M."/>
            <person name="Hu Y."/>
            <person name="Antoshechkin I."/>
            <person name="Miller M.M."/>
            <person name="Sternberg P.W."/>
            <person name="Aroian R.V."/>
        </authorList>
    </citation>
    <scope>NUCLEOTIDE SEQUENCE</scope>
    <source>
        <strain evidence="3">HY135</strain>
    </source>
</reference>
<dbReference type="Proteomes" id="UP000024635">
    <property type="component" value="Unassembled WGS sequence"/>
</dbReference>
<evidence type="ECO:0000256" key="1">
    <source>
        <dbReference type="SAM" id="MobiDB-lite"/>
    </source>
</evidence>
<feature type="compositionally biased region" description="Basic residues" evidence="1">
    <location>
        <begin position="54"/>
        <end position="63"/>
    </location>
</feature>
<gene>
    <name evidence="2" type="primary">Acey_s0547.g3274</name>
    <name evidence="2" type="ORF">Y032_0547g3274</name>
</gene>
<organism evidence="2 3">
    <name type="scientific">Ancylostoma ceylanicum</name>
    <dbReference type="NCBI Taxonomy" id="53326"/>
    <lineage>
        <taxon>Eukaryota</taxon>
        <taxon>Metazoa</taxon>
        <taxon>Ecdysozoa</taxon>
        <taxon>Nematoda</taxon>
        <taxon>Chromadorea</taxon>
        <taxon>Rhabditida</taxon>
        <taxon>Rhabditina</taxon>
        <taxon>Rhabditomorpha</taxon>
        <taxon>Strongyloidea</taxon>
        <taxon>Ancylostomatidae</taxon>
        <taxon>Ancylostomatinae</taxon>
        <taxon>Ancylostoma</taxon>
    </lineage>
</organism>
<protein>
    <submittedName>
        <fullName evidence="2">Uncharacterized protein</fullName>
    </submittedName>
</protein>
<keyword evidence="3" id="KW-1185">Reference proteome</keyword>
<evidence type="ECO:0000313" key="2">
    <source>
        <dbReference type="EMBL" id="EYC42023.1"/>
    </source>
</evidence>
<proteinExistence type="predicted"/>
<feature type="compositionally biased region" description="Basic and acidic residues" evidence="1">
    <location>
        <begin position="33"/>
        <end position="53"/>
    </location>
</feature>
<dbReference type="EMBL" id="JARK01000147">
    <property type="protein sequence ID" value="EYC42023.1"/>
    <property type="molecule type" value="Genomic_DNA"/>
</dbReference>
<dbReference type="AlphaFoldDB" id="A0A016WSP2"/>
<comment type="caution">
    <text evidence="2">The sequence shown here is derived from an EMBL/GenBank/DDBJ whole genome shotgun (WGS) entry which is preliminary data.</text>
</comment>
<feature type="region of interest" description="Disordered" evidence="1">
    <location>
        <begin position="25"/>
        <end position="75"/>
    </location>
</feature>
<accession>A0A016WSP2</accession>